<sequence>MTTEGTPTSSPQRPRHTSSRICRKCRKFRDGPWRHCFHVENGTYPGRSPLDDTSPTVALIWSSRTYHNAMSPSSTAATQISRCHSRACHRTFSISSDGSRVMLATLSKSRSAHGPYIWTVGVTIRSSPCIGLSSLALSRSRLYLDLRPDPHITQRTTFPSYINYL</sequence>
<dbReference type="Proteomes" id="UP001292094">
    <property type="component" value="Unassembled WGS sequence"/>
</dbReference>
<accession>A0AAE1NH93</accession>
<reference evidence="1" key="1">
    <citation type="submission" date="2023-11" db="EMBL/GenBank/DDBJ databases">
        <title>Genome assemblies of two species of porcelain crab, Petrolisthes cinctipes and Petrolisthes manimaculis (Anomura: Porcellanidae).</title>
        <authorList>
            <person name="Angst P."/>
        </authorList>
    </citation>
    <scope>NUCLEOTIDE SEQUENCE</scope>
    <source>
        <strain evidence="1">PB745_02</strain>
        <tissue evidence="1">Gill</tissue>
    </source>
</reference>
<evidence type="ECO:0000313" key="2">
    <source>
        <dbReference type="Proteomes" id="UP001292094"/>
    </source>
</evidence>
<proteinExistence type="predicted"/>
<comment type="caution">
    <text evidence="1">The sequence shown here is derived from an EMBL/GenBank/DDBJ whole genome shotgun (WGS) entry which is preliminary data.</text>
</comment>
<name>A0AAE1NH93_9EUCA</name>
<gene>
    <name evidence="1" type="ORF">Pmani_036982</name>
</gene>
<dbReference type="AlphaFoldDB" id="A0AAE1NH93"/>
<protein>
    <submittedName>
        <fullName evidence="1">Uncharacterized protein</fullName>
    </submittedName>
</protein>
<keyword evidence="2" id="KW-1185">Reference proteome</keyword>
<organism evidence="1 2">
    <name type="scientific">Petrolisthes manimaculis</name>
    <dbReference type="NCBI Taxonomy" id="1843537"/>
    <lineage>
        <taxon>Eukaryota</taxon>
        <taxon>Metazoa</taxon>
        <taxon>Ecdysozoa</taxon>
        <taxon>Arthropoda</taxon>
        <taxon>Crustacea</taxon>
        <taxon>Multicrustacea</taxon>
        <taxon>Malacostraca</taxon>
        <taxon>Eumalacostraca</taxon>
        <taxon>Eucarida</taxon>
        <taxon>Decapoda</taxon>
        <taxon>Pleocyemata</taxon>
        <taxon>Anomura</taxon>
        <taxon>Galatheoidea</taxon>
        <taxon>Porcellanidae</taxon>
        <taxon>Petrolisthes</taxon>
    </lineage>
</organism>
<evidence type="ECO:0000313" key="1">
    <source>
        <dbReference type="EMBL" id="KAK4290100.1"/>
    </source>
</evidence>
<dbReference type="EMBL" id="JAWZYT010005610">
    <property type="protein sequence ID" value="KAK4290100.1"/>
    <property type="molecule type" value="Genomic_DNA"/>
</dbReference>